<dbReference type="InterPro" id="IPR006664">
    <property type="entry name" value="OMP_bac"/>
</dbReference>
<keyword evidence="6" id="KW-0732">Signal</keyword>
<evidence type="ECO:0000259" key="7">
    <source>
        <dbReference type="PROSITE" id="PS51123"/>
    </source>
</evidence>
<protein>
    <submittedName>
        <fullName evidence="8">Outer membrane protein OmpA-like peptidoglycan-associated protein</fullName>
    </submittedName>
</protein>
<dbReference type="PANTHER" id="PTHR30329">
    <property type="entry name" value="STATOR ELEMENT OF FLAGELLAR MOTOR COMPLEX"/>
    <property type="match status" value="1"/>
</dbReference>
<dbReference type="PRINTS" id="PR01021">
    <property type="entry name" value="OMPADOMAIN"/>
</dbReference>
<evidence type="ECO:0000256" key="6">
    <source>
        <dbReference type="SAM" id="SignalP"/>
    </source>
</evidence>
<dbReference type="Pfam" id="PF00691">
    <property type="entry name" value="OmpA"/>
    <property type="match status" value="1"/>
</dbReference>
<dbReference type="PANTHER" id="PTHR30329:SF21">
    <property type="entry name" value="LIPOPROTEIN YIAD-RELATED"/>
    <property type="match status" value="1"/>
</dbReference>
<evidence type="ECO:0000256" key="4">
    <source>
        <dbReference type="PROSITE-ProRule" id="PRU00473"/>
    </source>
</evidence>
<dbReference type="AlphaFoldDB" id="A0A3M0AC45"/>
<dbReference type="SUPFAM" id="SSF103088">
    <property type="entry name" value="OmpA-like"/>
    <property type="match status" value="1"/>
</dbReference>
<evidence type="ECO:0000313" key="8">
    <source>
        <dbReference type="EMBL" id="RMA80005.1"/>
    </source>
</evidence>
<gene>
    <name evidence="8" type="ORF">DFR27_1361</name>
</gene>
<dbReference type="OrthoDB" id="7061829at2"/>
<keyword evidence="5" id="KW-0175">Coiled coil</keyword>
<keyword evidence="2 4" id="KW-0472">Membrane</keyword>
<name>A0A3M0AC45_9GAMM</name>
<comment type="caution">
    <text evidence="8">The sequence shown here is derived from an EMBL/GenBank/DDBJ whole genome shotgun (WGS) entry which is preliminary data.</text>
</comment>
<dbReference type="EMBL" id="REFJ01000003">
    <property type="protein sequence ID" value="RMA80005.1"/>
    <property type="molecule type" value="Genomic_DNA"/>
</dbReference>
<evidence type="ECO:0000256" key="1">
    <source>
        <dbReference type="ARBA" id="ARBA00004442"/>
    </source>
</evidence>
<evidence type="ECO:0000256" key="5">
    <source>
        <dbReference type="SAM" id="Coils"/>
    </source>
</evidence>
<dbReference type="InterPro" id="IPR050330">
    <property type="entry name" value="Bact_OuterMem_StrucFunc"/>
</dbReference>
<evidence type="ECO:0000313" key="9">
    <source>
        <dbReference type="Proteomes" id="UP000267187"/>
    </source>
</evidence>
<comment type="subcellular location">
    <subcellularLocation>
        <location evidence="1">Cell outer membrane</location>
    </subcellularLocation>
</comment>
<dbReference type="RefSeq" id="WP_121876695.1">
    <property type="nucleotide sequence ID" value="NZ_REFJ01000003.1"/>
</dbReference>
<dbReference type="Proteomes" id="UP000267187">
    <property type="component" value="Unassembled WGS sequence"/>
</dbReference>
<sequence length="235" mass="24997">MTSSIFKNTALATALTIATMAPAAMAETNNTLEAKQGATFLGGAITGAAVGGPVGFVIGAVLGAYYAEELADADQVEQVTLEMQDLNVSLAEKTAEVRAIEARLVQQRQLQQQSLLALERALNVETLFATDQYELYDGDKRRLQQVAQALNEYPEVLIEIHGFADHRGDANYNAELSQKRADAVASALVEAGIDSNRLVVVAGGEVVTAELGGDLSRHRRATINIELLATGIAQN</sequence>
<accession>A0A3M0AC45</accession>
<reference evidence="8 9" key="1">
    <citation type="submission" date="2018-10" db="EMBL/GenBank/DDBJ databases">
        <title>Genomic Encyclopedia of Type Strains, Phase IV (KMG-IV): sequencing the most valuable type-strain genomes for metagenomic binning, comparative biology and taxonomic classification.</title>
        <authorList>
            <person name="Goeker M."/>
        </authorList>
    </citation>
    <scope>NUCLEOTIDE SEQUENCE [LARGE SCALE GENOMIC DNA]</scope>
    <source>
        <strain evidence="8 9">DSM 25080</strain>
    </source>
</reference>
<feature type="coiled-coil region" evidence="5">
    <location>
        <begin position="76"/>
        <end position="110"/>
    </location>
</feature>
<proteinExistence type="predicted"/>
<dbReference type="GO" id="GO:0009279">
    <property type="term" value="C:cell outer membrane"/>
    <property type="evidence" value="ECO:0007669"/>
    <property type="project" value="UniProtKB-SubCell"/>
</dbReference>
<keyword evidence="9" id="KW-1185">Reference proteome</keyword>
<dbReference type="InterPro" id="IPR006665">
    <property type="entry name" value="OmpA-like"/>
</dbReference>
<feature type="domain" description="OmpA-like" evidence="7">
    <location>
        <begin position="115"/>
        <end position="235"/>
    </location>
</feature>
<evidence type="ECO:0000256" key="3">
    <source>
        <dbReference type="ARBA" id="ARBA00023237"/>
    </source>
</evidence>
<dbReference type="Gene3D" id="3.30.1330.60">
    <property type="entry name" value="OmpA-like domain"/>
    <property type="match status" value="1"/>
</dbReference>
<dbReference type="CDD" id="cd07185">
    <property type="entry name" value="OmpA_C-like"/>
    <property type="match status" value="1"/>
</dbReference>
<evidence type="ECO:0000256" key="2">
    <source>
        <dbReference type="ARBA" id="ARBA00023136"/>
    </source>
</evidence>
<dbReference type="PROSITE" id="PS51123">
    <property type="entry name" value="OMPA_2"/>
    <property type="match status" value="1"/>
</dbReference>
<organism evidence="8 9">
    <name type="scientific">Umboniibacter marinipuniceus</name>
    <dbReference type="NCBI Taxonomy" id="569599"/>
    <lineage>
        <taxon>Bacteria</taxon>
        <taxon>Pseudomonadati</taxon>
        <taxon>Pseudomonadota</taxon>
        <taxon>Gammaproteobacteria</taxon>
        <taxon>Cellvibrionales</taxon>
        <taxon>Cellvibrionaceae</taxon>
        <taxon>Umboniibacter</taxon>
    </lineage>
</organism>
<feature type="chain" id="PRO_5018146383" evidence="6">
    <location>
        <begin position="27"/>
        <end position="235"/>
    </location>
</feature>
<dbReference type="InterPro" id="IPR036737">
    <property type="entry name" value="OmpA-like_sf"/>
</dbReference>
<keyword evidence="3" id="KW-0998">Cell outer membrane</keyword>
<feature type="signal peptide" evidence="6">
    <location>
        <begin position="1"/>
        <end position="26"/>
    </location>
</feature>